<dbReference type="GO" id="GO:0051603">
    <property type="term" value="P:proteolysis involved in protein catabolic process"/>
    <property type="evidence" value="ECO:0007669"/>
    <property type="project" value="TreeGrafter"/>
</dbReference>
<feature type="domain" description="Peptidase M48" evidence="8">
    <location>
        <begin position="85"/>
        <end position="269"/>
    </location>
</feature>
<dbReference type="Pfam" id="PF01435">
    <property type="entry name" value="Peptidase_M48"/>
    <property type="match status" value="1"/>
</dbReference>
<keyword evidence="5" id="KW-0862">Zinc</keyword>
<keyword evidence="3" id="KW-0479">Metal-binding</keyword>
<keyword evidence="2 9" id="KW-0645">Protease</keyword>
<dbReference type="EMBL" id="WESC01000017">
    <property type="protein sequence ID" value="KAB7738731.1"/>
    <property type="molecule type" value="Genomic_DNA"/>
</dbReference>
<evidence type="ECO:0000256" key="4">
    <source>
        <dbReference type="ARBA" id="ARBA00022801"/>
    </source>
</evidence>
<dbReference type="PANTHER" id="PTHR22726:SF1">
    <property type="entry name" value="METALLOENDOPEPTIDASE OMA1, MITOCHONDRIAL"/>
    <property type="match status" value="1"/>
</dbReference>
<evidence type="ECO:0000256" key="3">
    <source>
        <dbReference type="ARBA" id="ARBA00022723"/>
    </source>
</evidence>
<feature type="region of interest" description="Disordered" evidence="7">
    <location>
        <begin position="247"/>
        <end position="282"/>
    </location>
</feature>
<dbReference type="Proteomes" id="UP000468901">
    <property type="component" value="Unassembled WGS sequence"/>
</dbReference>
<dbReference type="Gene3D" id="3.30.2010.10">
    <property type="entry name" value="Metalloproteases ('zincins'), catalytic domain"/>
    <property type="match status" value="1"/>
</dbReference>
<dbReference type="InterPro" id="IPR001915">
    <property type="entry name" value="Peptidase_M48"/>
</dbReference>
<organism evidence="9 10">
    <name type="scientific">Parvibaculum sedimenti</name>
    <dbReference type="NCBI Taxonomy" id="2608632"/>
    <lineage>
        <taxon>Bacteria</taxon>
        <taxon>Pseudomonadati</taxon>
        <taxon>Pseudomonadota</taxon>
        <taxon>Alphaproteobacteria</taxon>
        <taxon>Hyphomicrobiales</taxon>
        <taxon>Parvibaculaceae</taxon>
        <taxon>Parvibaculum</taxon>
    </lineage>
</organism>
<accession>A0A6N6VIN0</accession>
<evidence type="ECO:0000256" key="7">
    <source>
        <dbReference type="SAM" id="MobiDB-lite"/>
    </source>
</evidence>
<evidence type="ECO:0000256" key="1">
    <source>
        <dbReference type="ARBA" id="ARBA00001947"/>
    </source>
</evidence>
<keyword evidence="10" id="KW-1185">Reference proteome</keyword>
<comment type="cofactor">
    <cofactor evidence="1">
        <name>Zn(2+)</name>
        <dbReference type="ChEBI" id="CHEBI:29105"/>
    </cofactor>
</comment>
<evidence type="ECO:0000313" key="10">
    <source>
        <dbReference type="Proteomes" id="UP000468901"/>
    </source>
</evidence>
<dbReference type="PANTHER" id="PTHR22726">
    <property type="entry name" value="METALLOENDOPEPTIDASE OMA1"/>
    <property type="match status" value="1"/>
</dbReference>
<evidence type="ECO:0000313" key="9">
    <source>
        <dbReference type="EMBL" id="KAB7738731.1"/>
    </source>
</evidence>
<keyword evidence="6 9" id="KW-0482">Metalloprotease</keyword>
<dbReference type="AlphaFoldDB" id="A0A6N6VIN0"/>
<evidence type="ECO:0000259" key="8">
    <source>
        <dbReference type="Pfam" id="PF01435"/>
    </source>
</evidence>
<sequence length="502" mass="53259">MARKRRIVADERAGRAIEAMRGLLPLLMPAALLMGLAACTTNPATGNVQLAPLMSAEDEAREGAEAHPKIVEAYGGVYDDPRLGAYVAEVTARIAKGAGGNGITYRVTILNSPIVNAFALPGGYVYVTRGLLALVDDEAELAGVIGHEIGHVIARHGAQRQTAALGASVVGAVLGAVVGSSAVSQVAGVGGQGLLAGYSRDQEYEADALGVRYLAQAGYDPQAEADFLEAMAGDQALSDRIKNRKRDTSAGDWLASHPATPDRVKAARDHADESGVAPGTGERNRDALFRAVDGLIYGDAPEQGMVRGRRFMHPGLRIMFTAPPNYTITNAMKAVIMQGPDEAIVKFDMAKKDPAVEIGAYLGSVWAAGTDLSKIDRFTLNGMGAAEATTQSGKYNVRLVAVEGTPDTAYRFLMGVPPAAGTRQDGKLRELVQSFHRLSEAEARAAKPLRLRIVTVAHGKTAETLGTRMEFANFRTKRFRALNGLRAGEQPKEGMKVKIVSE</sequence>
<feature type="compositionally biased region" description="Basic and acidic residues" evidence="7">
    <location>
        <begin position="260"/>
        <end position="273"/>
    </location>
</feature>
<evidence type="ECO:0000256" key="6">
    <source>
        <dbReference type="ARBA" id="ARBA00023049"/>
    </source>
</evidence>
<dbReference type="CDD" id="cd07333">
    <property type="entry name" value="M48C_bepA_like"/>
    <property type="match status" value="1"/>
</dbReference>
<proteinExistence type="predicted"/>
<protein>
    <submittedName>
        <fullName evidence="9">M48 family metalloprotease</fullName>
    </submittedName>
</protein>
<dbReference type="GO" id="GO:0046872">
    <property type="term" value="F:metal ion binding"/>
    <property type="evidence" value="ECO:0007669"/>
    <property type="project" value="UniProtKB-KW"/>
</dbReference>
<dbReference type="GO" id="GO:0016020">
    <property type="term" value="C:membrane"/>
    <property type="evidence" value="ECO:0007669"/>
    <property type="project" value="TreeGrafter"/>
</dbReference>
<dbReference type="GO" id="GO:0004222">
    <property type="term" value="F:metalloendopeptidase activity"/>
    <property type="evidence" value="ECO:0007669"/>
    <property type="project" value="InterPro"/>
</dbReference>
<keyword evidence="4" id="KW-0378">Hydrolase</keyword>
<name>A0A6N6VIN0_9HYPH</name>
<evidence type="ECO:0000256" key="5">
    <source>
        <dbReference type="ARBA" id="ARBA00022833"/>
    </source>
</evidence>
<gene>
    <name evidence="9" type="ORF">F2P47_15835</name>
</gene>
<reference evidence="9 10" key="1">
    <citation type="submission" date="2019-09" db="EMBL/GenBank/DDBJ databases">
        <title>Parvibaculum sedimenti sp. nov., isolated from sediment.</title>
        <authorList>
            <person name="Wang Y."/>
        </authorList>
    </citation>
    <scope>NUCLEOTIDE SEQUENCE [LARGE SCALE GENOMIC DNA]</scope>
    <source>
        <strain evidence="9 10">HXT-9</strain>
    </source>
</reference>
<dbReference type="InterPro" id="IPR051156">
    <property type="entry name" value="Mito/Outer_Membr_Metalloprot"/>
</dbReference>
<comment type="caution">
    <text evidence="9">The sequence shown here is derived from an EMBL/GenBank/DDBJ whole genome shotgun (WGS) entry which is preliminary data.</text>
</comment>
<evidence type="ECO:0000256" key="2">
    <source>
        <dbReference type="ARBA" id="ARBA00022670"/>
    </source>
</evidence>